<organism evidence="3 4">
    <name type="scientific">Mycetocola zhadangensis</name>
    <dbReference type="NCBI Taxonomy" id="1164595"/>
    <lineage>
        <taxon>Bacteria</taxon>
        <taxon>Bacillati</taxon>
        <taxon>Actinomycetota</taxon>
        <taxon>Actinomycetes</taxon>
        <taxon>Micrococcales</taxon>
        <taxon>Microbacteriaceae</taxon>
        <taxon>Mycetocola</taxon>
    </lineage>
</organism>
<proteinExistence type="predicted"/>
<dbReference type="EMBL" id="RCWJ01000001">
    <property type="protein sequence ID" value="RLQ86294.1"/>
    <property type="molecule type" value="Genomic_DNA"/>
</dbReference>
<dbReference type="Proteomes" id="UP000282460">
    <property type="component" value="Unassembled WGS sequence"/>
</dbReference>
<feature type="transmembrane region" description="Helical" evidence="2">
    <location>
        <begin position="65"/>
        <end position="82"/>
    </location>
</feature>
<feature type="transmembrane region" description="Helical" evidence="2">
    <location>
        <begin position="41"/>
        <end position="59"/>
    </location>
</feature>
<dbReference type="OrthoDB" id="5244024at2"/>
<evidence type="ECO:0000313" key="3">
    <source>
        <dbReference type="EMBL" id="RLQ86294.1"/>
    </source>
</evidence>
<accession>A0A3L7J799</accession>
<sequence>MPLSEQEQRLLDEMERNLYRNDADFVSTVGNRKGRPSYRNIAIGCVVTIVGAGALVAGVILQQPIIGIIGFAAMLVGVMVAISPGKGSASSTPESPFTGASRGSKPKASASFMDRMNDRWDKRQDDR</sequence>
<evidence type="ECO:0000256" key="1">
    <source>
        <dbReference type="SAM" id="MobiDB-lite"/>
    </source>
</evidence>
<evidence type="ECO:0000256" key="2">
    <source>
        <dbReference type="SAM" id="Phobius"/>
    </source>
</evidence>
<protein>
    <submittedName>
        <fullName evidence="3">DUF3040 domain-containing protein</fullName>
    </submittedName>
</protein>
<keyword evidence="2" id="KW-1133">Transmembrane helix</keyword>
<dbReference type="AlphaFoldDB" id="A0A3L7J799"/>
<comment type="caution">
    <text evidence="3">The sequence shown here is derived from an EMBL/GenBank/DDBJ whole genome shotgun (WGS) entry which is preliminary data.</text>
</comment>
<keyword evidence="2" id="KW-0472">Membrane</keyword>
<feature type="compositionally biased region" description="Basic and acidic residues" evidence="1">
    <location>
        <begin position="115"/>
        <end position="127"/>
    </location>
</feature>
<dbReference type="Pfam" id="PF11239">
    <property type="entry name" value="DUF3040"/>
    <property type="match status" value="1"/>
</dbReference>
<name>A0A3L7J799_9MICO</name>
<dbReference type="InterPro" id="IPR021401">
    <property type="entry name" value="DUF3040"/>
</dbReference>
<keyword evidence="4" id="KW-1185">Reference proteome</keyword>
<feature type="region of interest" description="Disordered" evidence="1">
    <location>
        <begin position="85"/>
        <end position="127"/>
    </location>
</feature>
<reference evidence="3 4" key="1">
    <citation type="submission" date="2018-10" db="EMBL/GenBank/DDBJ databases">
        <authorList>
            <person name="Li J."/>
        </authorList>
    </citation>
    <scope>NUCLEOTIDE SEQUENCE [LARGE SCALE GENOMIC DNA]</scope>
    <source>
        <strain evidence="3 4">ZD1-4</strain>
    </source>
</reference>
<keyword evidence="2" id="KW-0812">Transmembrane</keyword>
<evidence type="ECO:0000313" key="4">
    <source>
        <dbReference type="Proteomes" id="UP000282460"/>
    </source>
</evidence>
<gene>
    <name evidence="3" type="ORF">D9V28_05565</name>
</gene>
<dbReference type="RefSeq" id="WP_121658654.1">
    <property type="nucleotide sequence ID" value="NZ_BMEK01000001.1"/>
</dbReference>